<feature type="transmembrane region" description="Helical" evidence="7">
    <location>
        <begin position="160"/>
        <end position="180"/>
    </location>
</feature>
<keyword evidence="3" id="KW-0813">Transport</keyword>
<evidence type="ECO:0000256" key="7">
    <source>
        <dbReference type="SAM" id="Phobius"/>
    </source>
</evidence>
<evidence type="ECO:0000256" key="1">
    <source>
        <dbReference type="ARBA" id="ARBA00004141"/>
    </source>
</evidence>
<dbReference type="PANTHER" id="PTHR23511:SF36">
    <property type="entry name" value="EG:BACR7A4.13 PROTEIN-RELATED"/>
    <property type="match status" value="1"/>
</dbReference>
<keyword evidence="10" id="KW-1185">Reference proteome</keyword>
<dbReference type="GO" id="GO:0016020">
    <property type="term" value="C:membrane"/>
    <property type="evidence" value="ECO:0007669"/>
    <property type="project" value="UniProtKB-SubCell"/>
</dbReference>
<feature type="transmembrane region" description="Helical" evidence="7">
    <location>
        <begin position="371"/>
        <end position="392"/>
    </location>
</feature>
<evidence type="ECO:0000313" key="9">
    <source>
        <dbReference type="EMBL" id="CAG9765148.1"/>
    </source>
</evidence>
<dbReference type="OrthoDB" id="3936150at2759"/>
<keyword evidence="4 7" id="KW-0812">Transmembrane</keyword>
<dbReference type="InterPro" id="IPR036259">
    <property type="entry name" value="MFS_trans_sf"/>
</dbReference>
<dbReference type="PANTHER" id="PTHR23511">
    <property type="entry name" value="SYNAPTIC VESICLE GLYCOPROTEIN 2"/>
    <property type="match status" value="1"/>
</dbReference>
<name>A0A9N9QCV2_9CUCU</name>
<gene>
    <name evidence="9" type="ORF">CEUTPL_LOCUS5763</name>
</gene>
<proteinExistence type="inferred from homology"/>
<organism evidence="9 10">
    <name type="scientific">Ceutorhynchus assimilis</name>
    <name type="common">cabbage seed weevil</name>
    <dbReference type="NCBI Taxonomy" id="467358"/>
    <lineage>
        <taxon>Eukaryota</taxon>
        <taxon>Metazoa</taxon>
        <taxon>Ecdysozoa</taxon>
        <taxon>Arthropoda</taxon>
        <taxon>Hexapoda</taxon>
        <taxon>Insecta</taxon>
        <taxon>Pterygota</taxon>
        <taxon>Neoptera</taxon>
        <taxon>Endopterygota</taxon>
        <taxon>Coleoptera</taxon>
        <taxon>Polyphaga</taxon>
        <taxon>Cucujiformia</taxon>
        <taxon>Curculionidae</taxon>
        <taxon>Ceutorhynchinae</taxon>
        <taxon>Ceutorhynchus</taxon>
    </lineage>
</organism>
<dbReference type="SUPFAM" id="SSF103473">
    <property type="entry name" value="MFS general substrate transporter"/>
    <property type="match status" value="1"/>
</dbReference>
<dbReference type="Gene3D" id="1.20.1250.20">
    <property type="entry name" value="MFS general substrate transporter like domains"/>
    <property type="match status" value="1"/>
</dbReference>
<reference evidence="9" key="1">
    <citation type="submission" date="2022-01" db="EMBL/GenBank/DDBJ databases">
        <authorList>
            <person name="King R."/>
        </authorList>
    </citation>
    <scope>NUCLEOTIDE SEQUENCE</scope>
</reference>
<dbReference type="PROSITE" id="PS50850">
    <property type="entry name" value="MFS"/>
    <property type="match status" value="1"/>
</dbReference>
<feature type="transmembrane region" description="Helical" evidence="7">
    <location>
        <begin position="73"/>
        <end position="90"/>
    </location>
</feature>
<evidence type="ECO:0000256" key="6">
    <source>
        <dbReference type="ARBA" id="ARBA00023136"/>
    </source>
</evidence>
<evidence type="ECO:0000313" key="10">
    <source>
        <dbReference type="Proteomes" id="UP001152799"/>
    </source>
</evidence>
<keyword evidence="6 7" id="KW-0472">Membrane</keyword>
<feature type="transmembrane region" description="Helical" evidence="7">
    <location>
        <begin position="486"/>
        <end position="506"/>
    </location>
</feature>
<evidence type="ECO:0000256" key="5">
    <source>
        <dbReference type="ARBA" id="ARBA00022989"/>
    </source>
</evidence>
<dbReference type="Proteomes" id="UP001152799">
    <property type="component" value="Chromosome 2"/>
</dbReference>
<feature type="transmembrane region" description="Helical" evidence="7">
    <location>
        <begin position="457"/>
        <end position="480"/>
    </location>
</feature>
<evidence type="ECO:0000256" key="2">
    <source>
        <dbReference type="ARBA" id="ARBA00008335"/>
    </source>
</evidence>
<evidence type="ECO:0000256" key="3">
    <source>
        <dbReference type="ARBA" id="ARBA00022448"/>
    </source>
</evidence>
<evidence type="ECO:0000259" key="8">
    <source>
        <dbReference type="PROSITE" id="PS50850"/>
    </source>
</evidence>
<dbReference type="AlphaFoldDB" id="A0A9N9QCV2"/>
<protein>
    <recommendedName>
        <fullName evidence="8">Major facilitator superfamily (MFS) profile domain-containing protein</fullName>
    </recommendedName>
</protein>
<sequence>MTFLCKIPRGNPADFQTAISATKYGKFNLFLLLLLIPASLLVQIESSLISYIIPAATCDLNLNVSQKGLLNSMAFLGMLSTGFLWGFLLDTLGRRKVLRVGFLAEAVIVCGQGLSTNVAMLYIFKFLGGTLIGGVYVALATYLQEFHATELRGKIQMASGMIYAGANVLVPLLSSAILPLKINASLYILELHAWNILTLIGSLSALLSFIGIYFLPETPKFLMTSGKNDEALRVLRKMYRINTGNMEKSYPIDSLIQEIPDESELAANKKSCCEFLKSGWQQMRPLFGKQYRLQLMLVCLVQSFFGMGIHTFRSYLPQVFQATHEYEIAHNGTTPNLCSILDILRSNASSLLSEHEEVICVVNVENSSRVYLNSVIIASVALLNFAIVGFLISTFRRKVLLTILGLTAAISVNCLYFSQNTPTTLAVSSIYLSTIGVCFEIFITVVVVVFPTTLRAMAISLCLFITRLCTVAGTNILPVLVETGCVPPFICLGLVCLVAVLLSWFVPDTETEDMK</sequence>
<feature type="transmembrane region" description="Helical" evidence="7">
    <location>
        <begin position="120"/>
        <end position="139"/>
    </location>
</feature>
<evidence type="ECO:0000256" key="4">
    <source>
        <dbReference type="ARBA" id="ARBA00022692"/>
    </source>
</evidence>
<feature type="transmembrane region" description="Helical" evidence="7">
    <location>
        <begin position="399"/>
        <end position="418"/>
    </location>
</feature>
<keyword evidence="5 7" id="KW-1133">Transmembrane helix</keyword>
<feature type="transmembrane region" description="Helical" evidence="7">
    <location>
        <begin position="29"/>
        <end position="53"/>
    </location>
</feature>
<dbReference type="InterPro" id="IPR020846">
    <property type="entry name" value="MFS_dom"/>
</dbReference>
<feature type="transmembrane region" description="Helical" evidence="7">
    <location>
        <begin position="192"/>
        <end position="215"/>
    </location>
</feature>
<comment type="subcellular location">
    <subcellularLocation>
        <location evidence="1">Membrane</location>
        <topology evidence="1">Multi-pass membrane protein</topology>
    </subcellularLocation>
</comment>
<accession>A0A9N9QCV2</accession>
<dbReference type="GO" id="GO:0022857">
    <property type="term" value="F:transmembrane transporter activity"/>
    <property type="evidence" value="ECO:0007669"/>
    <property type="project" value="InterPro"/>
</dbReference>
<feature type="domain" description="Major facilitator superfamily (MFS) profile" evidence="8">
    <location>
        <begin position="31"/>
        <end position="511"/>
    </location>
</feature>
<dbReference type="InterPro" id="IPR005828">
    <property type="entry name" value="MFS_sugar_transport-like"/>
</dbReference>
<comment type="similarity">
    <text evidence="2">Belongs to the major facilitator superfamily.</text>
</comment>
<dbReference type="Pfam" id="PF00083">
    <property type="entry name" value="Sugar_tr"/>
    <property type="match status" value="1"/>
</dbReference>
<feature type="transmembrane region" description="Helical" evidence="7">
    <location>
        <begin position="430"/>
        <end position="450"/>
    </location>
</feature>
<dbReference type="EMBL" id="OU892278">
    <property type="protein sequence ID" value="CAG9765148.1"/>
    <property type="molecule type" value="Genomic_DNA"/>
</dbReference>